<dbReference type="EMBL" id="JACGWJ010000004">
    <property type="protein sequence ID" value="KAL0423073.1"/>
    <property type="molecule type" value="Genomic_DNA"/>
</dbReference>
<feature type="compositionally biased region" description="Low complexity" evidence="10">
    <location>
        <begin position="10"/>
        <end position="26"/>
    </location>
</feature>
<keyword evidence="7" id="KW-0804">Transcription</keyword>
<comment type="subcellular location">
    <subcellularLocation>
        <location evidence="1">Nucleus</location>
    </subcellularLocation>
</comment>
<evidence type="ECO:0000256" key="7">
    <source>
        <dbReference type="ARBA" id="ARBA00023163"/>
    </source>
</evidence>
<dbReference type="InterPro" id="IPR059161">
    <property type="entry name" value="Znf-C2H2_STOP1/2_3rd"/>
</dbReference>
<dbReference type="SMART" id="SM00355">
    <property type="entry name" value="ZnF_C2H2"/>
    <property type="match status" value="4"/>
</dbReference>
<accession>A0AAW2V224</accession>
<keyword evidence="5" id="KW-0862">Zinc</keyword>
<evidence type="ECO:0000256" key="4">
    <source>
        <dbReference type="ARBA" id="ARBA00022771"/>
    </source>
</evidence>
<dbReference type="Pfam" id="PF00096">
    <property type="entry name" value="zf-C2H2"/>
    <property type="match status" value="1"/>
</dbReference>
<evidence type="ECO:0000259" key="11">
    <source>
        <dbReference type="PROSITE" id="PS50157"/>
    </source>
</evidence>
<dbReference type="PANTHER" id="PTHR46352:SF14">
    <property type="entry name" value="PROTEIN SENSITIVE TO PROTON RHIZOTOXICITY 2-LIKE"/>
    <property type="match status" value="1"/>
</dbReference>
<keyword evidence="3" id="KW-0677">Repeat</keyword>
<proteinExistence type="predicted"/>
<dbReference type="PROSITE" id="PS50157">
    <property type="entry name" value="ZINC_FINGER_C2H2_2"/>
    <property type="match status" value="1"/>
</dbReference>
<evidence type="ECO:0000256" key="2">
    <source>
        <dbReference type="ARBA" id="ARBA00022723"/>
    </source>
</evidence>
<dbReference type="InterPro" id="IPR036236">
    <property type="entry name" value="Znf_C2H2_sf"/>
</dbReference>
<dbReference type="InterPro" id="IPR058196">
    <property type="entry name" value="zf-C2H2_STOP1/2_C"/>
</dbReference>
<feature type="domain" description="C2H2-type" evidence="11">
    <location>
        <begin position="153"/>
        <end position="180"/>
    </location>
</feature>
<dbReference type="InterPro" id="IPR013087">
    <property type="entry name" value="Znf_C2H2_type"/>
</dbReference>
<comment type="caution">
    <text evidence="12">The sequence shown here is derived from an EMBL/GenBank/DDBJ whole genome shotgun (WGS) entry which is preliminary data.</text>
</comment>
<organism evidence="12">
    <name type="scientific">Sesamum radiatum</name>
    <name type="common">Black benniseed</name>
    <dbReference type="NCBI Taxonomy" id="300843"/>
    <lineage>
        <taxon>Eukaryota</taxon>
        <taxon>Viridiplantae</taxon>
        <taxon>Streptophyta</taxon>
        <taxon>Embryophyta</taxon>
        <taxon>Tracheophyta</taxon>
        <taxon>Spermatophyta</taxon>
        <taxon>Magnoliopsida</taxon>
        <taxon>eudicotyledons</taxon>
        <taxon>Gunneridae</taxon>
        <taxon>Pentapetalae</taxon>
        <taxon>asterids</taxon>
        <taxon>lamiids</taxon>
        <taxon>Lamiales</taxon>
        <taxon>Pedaliaceae</taxon>
        <taxon>Sesamum</taxon>
    </lineage>
</organism>
<dbReference type="GO" id="GO:0010447">
    <property type="term" value="P:response to acidic pH"/>
    <property type="evidence" value="ECO:0007669"/>
    <property type="project" value="InterPro"/>
</dbReference>
<gene>
    <name evidence="12" type="ORF">Sradi_0842100</name>
</gene>
<evidence type="ECO:0000256" key="8">
    <source>
        <dbReference type="ARBA" id="ARBA00023242"/>
    </source>
</evidence>
<dbReference type="AlphaFoldDB" id="A0AAW2V224"/>
<reference evidence="12" key="1">
    <citation type="submission" date="2020-06" db="EMBL/GenBank/DDBJ databases">
        <authorList>
            <person name="Li T."/>
            <person name="Hu X."/>
            <person name="Zhang T."/>
            <person name="Song X."/>
            <person name="Zhang H."/>
            <person name="Dai N."/>
            <person name="Sheng W."/>
            <person name="Hou X."/>
            <person name="Wei L."/>
        </authorList>
    </citation>
    <scope>NUCLEOTIDE SEQUENCE</scope>
    <source>
        <strain evidence="12">G02</strain>
        <tissue evidence="12">Leaf</tissue>
    </source>
</reference>
<evidence type="ECO:0000256" key="1">
    <source>
        <dbReference type="ARBA" id="ARBA00004123"/>
    </source>
</evidence>
<dbReference type="PANTHER" id="PTHR46352">
    <property type="entry name" value="PROTEIN SENSITIVE TO PROTON RHIZOTOXICITY 1"/>
    <property type="match status" value="1"/>
</dbReference>
<dbReference type="Pfam" id="PF23115">
    <property type="entry name" value="zf-C2H2_STOP2_3rd"/>
    <property type="match status" value="1"/>
</dbReference>
<protein>
    <submittedName>
        <fullName evidence="12">Zinc finger protein STOP1</fullName>
    </submittedName>
</protein>
<evidence type="ECO:0000256" key="5">
    <source>
        <dbReference type="ARBA" id="ARBA00022833"/>
    </source>
</evidence>
<sequence length="530" mass="58443">MSFFSDIRHTPAATKPPGGAAAAVPPQLSGGADPRVPLMNLSIVQTRMDCLQKFLSESVNSNTLLGQPQMDMVSSEIASAIHQIIVNGAALLSSSPSLSSSYGVENKEEKEKGLQNPGKSVLNPKVEIQEDEVLDDYEIIELDAVELLAEHVHFCEICGKGFKRDANLRMHIWAHGNQFKTPEALAKPEKGGELIGRRTRFSCPYVGCNRNKQHKKFRPLKSAICVKNHFKRSHCPKMYSCNRCNKKSFSVVADLKSHLKHCGESKWRCSCGTSFSRKDKLFGHMALFEGHMPAVVDDGEEEKGKSVAAVMVVDDEEEDEEMNVKGVGVGMNCGLESNNGPFEGFMDGFGLIDNYCFQDVLNSPNSVNTLDDQEKITFDNSAVTCSVVILMNVILILGMVDDNSSSWISCFACGNYFTLPGVVVQVEFVVCPAALDEGCSSLGDQKVLAPSFDTELQSQSEKEEPSKGRLQNSLYAIPQVTELEKEEPSKEKLQNSLYAIPQVTELEKEEPSKGRLQNSHFQVIKFQSRL</sequence>
<dbReference type="Gene3D" id="3.30.160.60">
    <property type="entry name" value="Classic Zinc Finger"/>
    <property type="match status" value="1"/>
</dbReference>
<evidence type="ECO:0000256" key="10">
    <source>
        <dbReference type="SAM" id="MobiDB-lite"/>
    </source>
</evidence>
<dbReference type="PROSITE" id="PS00028">
    <property type="entry name" value="ZINC_FINGER_C2H2_1"/>
    <property type="match status" value="1"/>
</dbReference>
<evidence type="ECO:0000256" key="6">
    <source>
        <dbReference type="ARBA" id="ARBA00023015"/>
    </source>
</evidence>
<keyword evidence="6" id="KW-0805">Transcription regulation</keyword>
<dbReference type="GO" id="GO:0010044">
    <property type="term" value="P:response to aluminum ion"/>
    <property type="evidence" value="ECO:0007669"/>
    <property type="project" value="InterPro"/>
</dbReference>
<feature type="region of interest" description="Disordered" evidence="10">
    <location>
        <begin position="1"/>
        <end position="31"/>
    </location>
</feature>
<name>A0AAW2V224_SESRA</name>
<evidence type="ECO:0000256" key="9">
    <source>
        <dbReference type="PROSITE-ProRule" id="PRU00042"/>
    </source>
</evidence>
<keyword evidence="8" id="KW-0539">Nucleus</keyword>
<reference evidence="12" key="2">
    <citation type="journal article" date="2024" name="Plant">
        <title>Genomic evolution and insights into agronomic trait innovations of Sesamum species.</title>
        <authorList>
            <person name="Miao H."/>
            <person name="Wang L."/>
            <person name="Qu L."/>
            <person name="Liu H."/>
            <person name="Sun Y."/>
            <person name="Le M."/>
            <person name="Wang Q."/>
            <person name="Wei S."/>
            <person name="Zheng Y."/>
            <person name="Lin W."/>
            <person name="Duan Y."/>
            <person name="Cao H."/>
            <person name="Xiong S."/>
            <person name="Wang X."/>
            <person name="Wei L."/>
            <person name="Li C."/>
            <person name="Ma Q."/>
            <person name="Ju M."/>
            <person name="Zhao R."/>
            <person name="Li G."/>
            <person name="Mu C."/>
            <person name="Tian Q."/>
            <person name="Mei H."/>
            <person name="Zhang T."/>
            <person name="Gao T."/>
            <person name="Zhang H."/>
        </authorList>
    </citation>
    <scope>NUCLEOTIDE SEQUENCE</scope>
    <source>
        <strain evidence="12">G02</strain>
    </source>
</reference>
<evidence type="ECO:0000313" key="12">
    <source>
        <dbReference type="EMBL" id="KAL0423073.1"/>
    </source>
</evidence>
<dbReference type="Pfam" id="PF23118">
    <property type="entry name" value="zf-C2H2_STOP2_C"/>
    <property type="match status" value="1"/>
</dbReference>
<evidence type="ECO:0000256" key="3">
    <source>
        <dbReference type="ARBA" id="ARBA00022737"/>
    </source>
</evidence>
<keyword evidence="2" id="KW-0479">Metal-binding</keyword>
<dbReference type="SUPFAM" id="SSF57667">
    <property type="entry name" value="beta-beta-alpha zinc fingers"/>
    <property type="match status" value="1"/>
</dbReference>
<dbReference type="InterPro" id="IPR044300">
    <property type="entry name" value="STOP1/2"/>
</dbReference>
<dbReference type="GO" id="GO:0008270">
    <property type="term" value="F:zinc ion binding"/>
    <property type="evidence" value="ECO:0007669"/>
    <property type="project" value="UniProtKB-KW"/>
</dbReference>
<keyword evidence="4 9" id="KW-0863">Zinc-finger</keyword>